<dbReference type="OrthoDB" id="1679673at2"/>
<dbReference type="AlphaFoldDB" id="A0A2G1QP48"/>
<dbReference type="PROSITE" id="PS00018">
    <property type="entry name" value="EF_HAND_1"/>
    <property type="match status" value="1"/>
</dbReference>
<evidence type="ECO:0000313" key="2">
    <source>
        <dbReference type="Proteomes" id="UP000221168"/>
    </source>
</evidence>
<proteinExistence type="predicted"/>
<dbReference type="InterPro" id="IPR010412">
    <property type="entry name" value="DUF1007"/>
</dbReference>
<sequence>MEMSRIIEALRKGRTGVVKPASRIAFLVALGAAAAWPGMAAAHPHIWADARVDLAISGNTVTALQHVWRFDDIFTATVLVEFDKNADNRLDDAELAEVGKTVRESIAEYDYFQVVQADGKDVAMQPPEVVIADYQDDRLLLIFESKMQTPLPLAGTLSFAVYDPTFYTAIDYANDTDMVSEGLPANCRREVIRPDPDEILAQNSQNLDEAFYETTDMTKLTGIFATRLQLTCGATQ</sequence>
<keyword evidence="2" id="KW-1185">Reference proteome</keyword>
<reference evidence="1 2" key="1">
    <citation type="submission" date="2017-10" db="EMBL/GenBank/DDBJ databases">
        <title>Sedimentibacterium mangrovi gen. nov., sp. nov., a novel member of family Phyllobacteriacea isolated from mangrove sediment.</title>
        <authorList>
            <person name="Liao H."/>
            <person name="Tian Y."/>
        </authorList>
    </citation>
    <scope>NUCLEOTIDE SEQUENCE [LARGE SCALE GENOMIC DNA]</scope>
    <source>
        <strain evidence="1 2">X9-2-2</strain>
    </source>
</reference>
<dbReference type="Proteomes" id="UP000221168">
    <property type="component" value="Unassembled WGS sequence"/>
</dbReference>
<evidence type="ECO:0000313" key="1">
    <source>
        <dbReference type="EMBL" id="PHP67265.1"/>
    </source>
</evidence>
<accession>A0A2G1QP48</accession>
<comment type="caution">
    <text evidence="1">The sequence shown here is derived from an EMBL/GenBank/DDBJ whole genome shotgun (WGS) entry which is preliminary data.</text>
</comment>
<protein>
    <submittedName>
        <fullName evidence="1">ABC transporter substrate-binding protein</fullName>
    </submittedName>
</protein>
<name>A0A2G1QP48_9HYPH</name>
<dbReference type="PIRSF" id="PIRSF008159">
    <property type="entry name" value="UCP008159_ABC"/>
    <property type="match status" value="1"/>
</dbReference>
<dbReference type="Pfam" id="PF06226">
    <property type="entry name" value="DUF1007"/>
    <property type="match status" value="1"/>
</dbReference>
<dbReference type="InterPro" id="IPR016537">
    <property type="entry name" value="UCP008159_ABC"/>
</dbReference>
<organism evidence="1 2">
    <name type="scientific">Zhengella mangrovi</name>
    <dbReference type="NCBI Taxonomy" id="1982044"/>
    <lineage>
        <taxon>Bacteria</taxon>
        <taxon>Pseudomonadati</taxon>
        <taxon>Pseudomonadota</taxon>
        <taxon>Alphaproteobacteria</taxon>
        <taxon>Hyphomicrobiales</taxon>
        <taxon>Notoacmeibacteraceae</taxon>
        <taxon>Zhengella</taxon>
    </lineage>
</organism>
<dbReference type="EMBL" id="PDVP01000004">
    <property type="protein sequence ID" value="PHP67265.1"/>
    <property type="molecule type" value="Genomic_DNA"/>
</dbReference>
<gene>
    <name evidence="1" type="ORF">CSC94_09485</name>
</gene>
<dbReference type="InterPro" id="IPR018247">
    <property type="entry name" value="EF_Hand_1_Ca_BS"/>
</dbReference>